<dbReference type="PANTHER" id="PTHR21443:SF0">
    <property type="entry name" value="CONSERVED OLIGOMERIC GOLGI COMPLEX SUBUNIT 7"/>
    <property type="match status" value="1"/>
</dbReference>
<keyword evidence="10" id="KW-1185">Reference proteome</keyword>
<keyword evidence="7" id="KW-0472">Membrane</keyword>
<evidence type="ECO:0000256" key="8">
    <source>
        <dbReference type="ARBA" id="ARBA00031345"/>
    </source>
</evidence>
<gene>
    <name evidence="11" type="primary">COG7</name>
</gene>
<dbReference type="PANTHER" id="PTHR21443">
    <property type="entry name" value="CONSERVED OLIGOMERIC GOLGI COMPLEX COMPONENT 7"/>
    <property type="match status" value="1"/>
</dbReference>
<dbReference type="RefSeq" id="XP_032098836.1">
    <property type="nucleotide sequence ID" value="XM_032242945.1"/>
</dbReference>
<protein>
    <recommendedName>
        <fullName evidence="3">Conserved oligomeric Golgi complex subunit 7</fullName>
    </recommendedName>
    <alternativeName>
        <fullName evidence="8">Component of oligomeric Golgi complex 7</fullName>
    </alternativeName>
</protein>
<proteinExistence type="inferred from homology"/>
<name>A0A6J3EZW1_SAPAP</name>
<dbReference type="AlphaFoldDB" id="A0A6J3EZW1"/>
<evidence type="ECO:0000313" key="11">
    <source>
        <dbReference type="RefSeq" id="XP_032098836.1"/>
    </source>
</evidence>
<comment type="similarity">
    <text evidence="2">Belongs to the COG7 family.</text>
</comment>
<keyword evidence="4" id="KW-0813">Transport</keyword>
<comment type="subcellular location">
    <subcellularLocation>
        <location evidence="1">Golgi apparatus membrane</location>
        <topology evidence="1">Peripheral membrane protein</topology>
    </subcellularLocation>
</comment>
<evidence type="ECO:0000256" key="9">
    <source>
        <dbReference type="SAM" id="Coils"/>
    </source>
</evidence>
<evidence type="ECO:0000313" key="10">
    <source>
        <dbReference type="Proteomes" id="UP000504640"/>
    </source>
</evidence>
<feature type="coiled-coil region" evidence="9">
    <location>
        <begin position="66"/>
        <end position="100"/>
    </location>
</feature>
<dbReference type="InterPro" id="IPR019335">
    <property type="entry name" value="COG7"/>
</dbReference>
<accession>A0A6J3EZW1</accession>
<dbReference type="GO" id="GO:0007030">
    <property type="term" value="P:Golgi organization"/>
    <property type="evidence" value="ECO:0007669"/>
    <property type="project" value="TreeGrafter"/>
</dbReference>
<evidence type="ECO:0000256" key="1">
    <source>
        <dbReference type="ARBA" id="ARBA00004395"/>
    </source>
</evidence>
<evidence type="ECO:0000256" key="6">
    <source>
        <dbReference type="ARBA" id="ARBA00023034"/>
    </source>
</evidence>
<organism evidence="10 11">
    <name type="scientific">Sapajus apella</name>
    <name type="common">Brown-capped capuchin</name>
    <name type="synonym">Cebus apella</name>
    <dbReference type="NCBI Taxonomy" id="9515"/>
    <lineage>
        <taxon>Eukaryota</taxon>
        <taxon>Metazoa</taxon>
        <taxon>Chordata</taxon>
        <taxon>Craniata</taxon>
        <taxon>Vertebrata</taxon>
        <taxon>Euteleostomi</taxon>
        <taxon>Mammalia</taxon>
        <taxon>Eutheria</taxon>
        <taxon>Euarchontoglires</taxon>
        <taxon>Primates</taxon>
        <taxon>Haplorrhini</taxon>
        <taxon>Platyrrhini</taxon>
        <taxon>Cebidae</taxon>
        <taxon>Cebinae</taxon>
        <taxon>Sapajus</taxon>
    </lineage>
</organism>
<evidence type="ECO:0000256" key="3">
    <source>
        <dbReference type="ARBA" id="ARBA00020984"/>
    </source>
</evidence>
<keyword evidence="6" id="KW-0333">Golgi apparatus</keyword>
<dbReference type="GeneID" id="116526564"/>
<dbReference type="Pfam" id="PF10191">
    <property type="entry name" value="COG7"/>
    <property type="match status" value="1"/>
</dbReference>
<dbReference type="CTD" id="91949"/>
<evidence type="ECO:0000256" key="5">
    <source>
        <dbReference type="ARBA" id="ARBA00022927"/>
    </source>
</evidence>
<sequence>MDFSKFLADDFDVKEWINAAFRAGSKEAASGKADGHAATLVMKLQLFIQEVNHAVEETSHQALQNMPKVLRDVEALKQEASFLKEQMILVKEDIKKFEQDTSQSMQVLVEIDQVKSRMQLAAESLQEADKWSTLSADIEETFKTQDIAVISAKLTGMQNSLMMLVDTPDYSEKCVHLEALKNRLEALASPQIVAAFTSQAVDQSKVFVKVFTEIDRMPQLLAYYYKCHKVQLLAAWQELCQSDLPLDRQLTGLYDALLGAWHTQIQWATQVFQKPHEVVTVLLIQTLGALTPSLPSCLSSGVERAGPEQELTRLLEFYDTTAHFAKGLEMALLPHLYEHNLVKVTELVDAVYDPYKPYQLKYGDMEESNLLIQISAVPLEHGEVIDCVQELSHSVNKLFGLASAAIDRCIRFTNGLGTCGLLSALKSLFAKYVSDFTSTLQSIRKKCKLDDIPPNSLFQEDWTAFQNSIRIIATCGELLRHCGDFEQQLANRILSTAGKYLSDSCSPRSLAGFQESILTDKKSSAKNPWQEYNYLQKDNPAEYASLMEILYTLKEKGSSNHNLLAASRAALTRLNQQAHQLAFDSVFLRIKQQLLLISKMDSWNTAGIGETLTDDLPAFSLTPLEYISNIGQYIMSLPLNLEPFVTQEDSALELALHAGKLPFPPEQGDELPELDNMADNWLGSIARATMQTYCDAILQIPELSPHSAKQLATDIDYLINVMDALGLQPSRTLQHIVTLLKARPEDYRQVPPEHLMGGQLVYLPDQGTQVILARKAGPSEAQALQPAFPHHQGPGRRQQGHLCVHLPECTLLW</sequence>
<evidence type="ECO:0000256" key="2">
    <source>
        <dbReference type="ARBA" id="ARBA00005831"/>
    </source>
</evidence>
<evidence type="ECO:0000256" key="7">
    <source>
        <dbReference type="ARBA" id="ARBA00023136"/>
    </source>
</evidence>
<dbReference type="GO" id="GO:0006886">
    <property type="term" value="P:intracellular protein transport"/>
    <property type="evidence" value="ECO:0007669"/>
    <property type="project" value="InterPro"/>
</dbReference>
<evidence type="ECO:0000256" key="4">
    <source>
        <dbReference type="ARBA" id="ARBA00022448"/>
    </source>
</evidence>
<dbReference type="GO" id="GO:0017119">
    <property type="term" value="C:Golgi transport complex"/>
    <property type="evidence" value="ECO:0007669"/>
    <property type="project" value="InterPro"/>
</dbReference>
<keyword evidence="9" id="KW-0175">Coiled coil</keyword>
<keyword evidence="5" id="KW-0653">Protein transport</keyword>
<dbReference type="Proteomes" id="UP000504640">
    <property type="component" value="Unplaced"/>
</dbReference>
<dbReference type="GO" id="GO:0006890">
    <property type="term" value="P:retrograde vesicle-mediated transport, Golgi to endoplasmic reticulum"/>
    <property type="evidence" value="ECO:0007669"/>
    <property type="project" value="TreeGrafter"/>
</dbReference>
<reference evidence="11" key="1">
    <citation type="submission" date="2025-08" db="UniProtKB">
        <authorList>
            <consortium name="RefSeq"/>
        </authorList>
    </citation>
    <scope>IDENTIFICATION</scope>
    <source>
        <tissue evidence="11">Blood</tissue>
    </source>
</reference>
<dbReference type="GO" id="GO:0000139">
    <property type="term" value="C:Golgi membrane"/>
    <property type="evidence" value="ECO:0007669"/>
    <property type="project" value="UniProtKB-SubCell"/>
</dbReference>